<dbReference type="KEGG" id="mmn:midi_00354"/>
<name>F7XVG5_MIDMI</name>
<dbReference type="STRING" id="696127.midi_00354"/>
<gene>
    <name evidence="1" type="ordered locus">midi_00354</name>
</gene>
<organism evidence="1 2">
    <name type="scientific">Midichloria mitochondrii (strain IricVA)</name>
    <dbReference type="NCBI Taxonomy" id="696127"/>
    <lineage>
        <taxon>Bacteria</taxon>
        <taxon>Pseudomonadati</taxon>
        <taxon>Pseudomonadota</taxon>
        <taxon>Alphaproteobacteria</taxon>
        <taxon>Rickettsiales</taxon>
        <taxon>Candidatus Midichloriaceae</taxon>
        <taxon>Candidatus Midichloria</taxon>
    </lineage>
</organism>
<evidence type="ECO:0000313" key="1">
    <source>
        <dbReference type="EMBL" id="AEI88664.1"/>
    </source>
</evidence>
<sequence>MENRLAGGAYSLRQTEAIKASIYGKYGLVYEDGVLNKLIVASSLDNNFSNDLWQWSSWLRSRNGL</sequence>
<accession>F7XVG5</accession>
<keyword evidence="2" id="KW-1185">Reference proteome</keyword>
<dbReference type="Proteomes" id="UP000006639">
    <property type="component" value="Chromosome"/>
</dbReference>
<dbReference type="EMBL" id="CP002130">
    <property type="protein sequence ID" value="AEI88664.1"/>
    <property type="molecule type" value="Genomic_DNA"/>
</dbReference>
<dbReference type="AlphaFoldDB" id="F7XVG5"/>
<protein>
    <submittedName>
        <fullName evidence="1">Uncharacterized protein</fullName>
    </submittedName>
</protein>
<evidence type="ECO:0000313" key="2">
    <source>
        <dbReference type="Proteomes" id="UP000006639"/>
    </source>
</evidence>
<proteinExistence type="predicted"/>
<reference evidence="1 2" key="1">
    <citation type="journal article" date="2011" name="Mol. Biol. Evol.">
        <title>Phylogenomic evidence for the presence of a flagellum and cbb3 oxidase in the free-living mitochondrial ancestor.</title>
        <authorList>
            <person name="Sassera D."/>
            <person name="Lo N."/>
            <person name="Epis S."/>
            <person name="D'Auria G."/>
            <person name="Montagna M."/>
            <person name="Comandatore F."/>
            <person name="Horner D."/>
            <person name="Pereto J."/>
            <person name="Luciano A.M."/>
            <person name="Franciosi F."/>
            <person name="Ferri E."/>
            <person name="Crotti E."/>
            <person name="Bazzocchi C."/>
            <person name="Daffonchio D."/>
            <person name="Sacchi L."/>
            <person name="Moya A."/>
            <person name="Latorre A."/>
            <person name="Bandi C."/>
        </authorList>
    </citation>
    <scope>NUCLEOTIDE SEQUENCE [LARGE SCALE GENOMIC DNA]</scope>
    <source>
        <strain evidence="1 2">IricVA</strain>
    </source>
</reference>
<dbReference type="HOGENOM" id="CLU_2845017_0_0_5"/>